<keyword evidence="2" id="KW-1185">Reference proteome</keyword>
<comment type="caution">
    <text evidence="1">The sequence shown here is derived from an EMBL/GenBank/DDBJ whole genome shotgun (WGS) entry which is preliminary data.</text>
</comment>
<proteinExistence type="predicted"/>
<dbReference type="AlphaFoldDB" id="A0A397VD64"/>
<evidence type="ECO:0000313" key="1">
    <source>
        <dbReference type="EMBL" id="RIB19277.1"/>
    </source>
</evidence>
<accession>A0A397VD64</accession>
<evidence type="ECO:0000313" key="2">
    <source>
        <dbReference type="Proteomes" id="UP000266673"/>
    </source>
</evidence>
<protein>
    <submittedName>
        <fullName evidence="1">Uncharacterized protein</fullName>
    </submittedName>
</protein>
<name>A0A397VD64_9GLOM</name>
<reference evidence="1 2" key="1">
    <citation type="submission" date="2018-06" db="EMBL/GenBank/DDBJ databases">
        <title>Comparative genomics reveals the genomic features of Rhizophagus irregularis, R. cerebriforme, R. diaphanum and Gigaspora rosea, and their symbiotic lifestyle signature.</title>
        <authorList>
            <person name="Morin E."/>
            <person name="San Clemente H."/>
            <person name="Chen E.C.H."/>
            <person name="De La Providencia I."/>
            <person name="Hainaut M."/>
            <person name="Kuo A."/>
            <person name="Kohler A."/>
            <person name="Murat C."/>
            <person name="Tang N."/>
            <person name="Roy S."/>
            <person name="Loubradou J."/>
            <person name="Henrissat B."/>
            <person name="Grigoriev I.V."/>
            <person name="Corradi N."/>
            <person name="Roux C."/>
            <person name="Martin F.M."/>
        </authorList>
    </citation>
    <scope>NUCLEOTIDE SEQUENCE [LARGE SCALE GENOMIC DNA]</scope>
    <source>
        <strain evidence="1 2">DAOM 194757</strain>
    </source>
</reference>
<dbReference type="Proteomes" id="UP000266673">
    <property type="component" value="Unassembled WGS sequence"/>
</dbReference>
<sequence>MGCGVQYLKELERDIEEGGKEGFATVYYVHWFDRVNSAWKSGALKVIHDSNENVKEVIQELKNHCKIGYKNPSFLEYKGVSRNDKLHVLYLSYLNYNISASEQLKYFTN</sequence>
<dbReference type="OrthoDB" id="2428734at2759"/>
<dbReference type="EMBL" id="QKWP01000484">
    <property type="protein sequence ID" value="RIB19277.1"/>
    <property type="molecule type" value="Genomic_DNA"/>
</dbReference>
<organism evidence="1 2">
    <name type="scientific">Gigaspora rosea</name>
    <dbReference type="NCBI Taxonomy" id="44941"/>
    <lineage>
        <taxon>Eukaryota</taxon>
        <taxon>Fungi</taxon>
        <taxon>Fungi incertae sedis</taxon>
        <taxon>Mucoromycota</taxon>
        <taxon>Glomeromycotina</taxon>
        <taxon>Glomeromycetes</taxon>
        <taxon>Diversisporales</taxon>
        <taxon>Gigasporaceae</taxon>
        <taxon>Gigaspora</taxon>
    </lineage>
</organism>
<gene>
    <name evidence="1" type="ORF">C2G38_2182304</name>
</gene>